<keyword evidence="10 11" id="KW-0998">Cell outer membrane</keyword>
<keyword evidence="8 11" id="KW-0472">Membrane</keyword>
<reference evidence="16 17" key="1">
    <citation type="submission" date="2020-08" db="EMBL/GenBank/DDBJ databases">
        <title>A Genomic Blueprint of the Chicken Gut Microbiome.</title>
        <authorList>
            <person name="Gilroy R."/>
            <person name="Ravi A."/>
            <person name="Getino M."/>
            <person name="Pursley I."/>
            <person name="Horton D.L."/>
            <person name="Alikhan N.-F."/>
            <person name="Baker D."/>
            <person name="Gharbi K."/>
            <person name="Hall N."/>
            <person name="Watson M."/>
            <person name="Adriaenssens E.M."/>
            <person name="Foster-Nyarko E."/>
            <person name="Jarju S."/>
            <person name="Secka A."/>
            <person name="Antonio M."/>
            <person name="Oren A."/>
            <person name="Chaudhuri R."/>
            <person name="La Ragione R.M."/>
            <person name="Hildebrand F."/>
            <person name="Pallen M.J."/>
        </authorList>
    </citation>
    <scope>NUCLEOTIDE SEQUENCE [LARGE SCALE GENOMIC DNA]</scope>
    <source>
        <strain evidence="16 17">Sa2CUA2</strain>
    </source>
</reference>
<feature type="domain" description="TonB-dependent receptor-like beta-barrel" evidence="14">
    <location>
        <begin position="190"/>
        <end position="647"/>
    </location>
</feature>
<dbReference type="PROSITE" id="PS52016">
    <property type="entry name" value="TONB_DEPENDENT_REC_3"/>
    <property type="match status" value="1"/>
</dbReference>
<evidence type="ECO:0000256" key="5">
    <source>
        <dbReference type="ARBA" id="ARBA00022692"/>
    </source>
</evidence>
<evidence type="ECO:0000256" key="6">
    <source>
        <dbReference type="ARBA" id="ARBA00022729"/>
    </source>
</evidence>
<comment type="similarity">
    <text evidence="2">Belongs to the TonB-dependent receptor family. Hemoglobin/haptoglobin binding protein subfamily.</text>
</comment>
<evidence type="ECO:0000313" key="16">
    <source>
        <dbReference type="EMBL" id="MBD7977675.1"/>
    </source>
</evidence>
<dbReference type="InterPro" id="IPR039426">
    <property type="entry name" value="TonB-dep_rcpt-like"/>
</dbReference>
<feature type="signal peptide" evidence="13">
    <location>
        <begin position="1"/>
        <end position="22"/>
    </location>
</feature>
<keyword evidence="3 11" id="KW-0813">Transport</keyword>
<evidence type="ECO:0000256" key="10">
    <source>
        <dbReference type="ARBA" id="ARBA00023237"/>
    </source>
</evidence>
<evidence type="ECO:0000256" key="4">
    <source>
        <dbReference type="ARBA" id="ARBA00022452"/>
    </source>
</evidence>
<evidence type="ECO:0000259" key="14">
    <source>
        <dbReference type="Pfam" id="PF00593"/>
    </source>
</evidence>
<keyword evidence="4 11" id="KW-1134">Transmembrane beta strand</keyword>
<dbReference type="Gene3D" id="2.40.170.20">
    <property type="entry name" value="TonB-dependent receptor, beta-barrel domain"/>
    <property type="match status" value="1"/>
</dbReference>
<accession>A0ABR8TPJ0</accession>
<evidence type="ECO:0000256" key="8">
    <source>
        <dbReference type="ARBA" id="ARBA00023136"/>
    </source>
</evidence>
<dbReference type="InterPro" id="IPR037066">
    <property type="entry name" value="Plug_dom_sf"/>
</dbReference>
<sequence>MTFQSSRLALACLGLISLPAIAESLTLDTTVVTARGYASDSLDTPQAVEVLQPPPASSEPLGSLLRGEPGLAVQSDGAWGQNPVLRGLKKESVVLLVDGVRVNSAQPQGALASFTDLGLVERVEVLKGPSSVLYGSGAMGGVVNVLTPEARFSAQRQQGGRFGLSAGTVDNALSGALLLNDSGPSHGLLVGAAGSDVGDYESPDGDENNTGYRSNSLLFKYQQKIADDYVLRFNAQRHDDRDVWYPASRKSAPPAQAPLLGEITMHSPEQSRELYSLSLDAPLGAGTLSSEIYRQEVFRQIRAYSSRQQRNYVENDVSFVTHGLRSTWLAPLGDNHQLTLGVEGWEMTADPERYMSPTGVRMLNNPFEDGEMTSAGLFVQDEFSLGLTQFTAGLRYDRVEGDAAQKGSGPAAQTTDLKSSDNNLSWSLGVVQPLTAALNAYANFGQAYRSPDMRERFEDAARGDGYYHIGNPQLDPERSTSLEIGLKGRDGRLGYQLAAFHTRIDDYIAGRVVTGQMQQGLPVKRTENVDEVAIYGLEGNLDLPLGAFMLDAGFTWLRGENKQYDEPLYQMPAHELRLGIGQPAERGLSWHTGLRAVTEQDRIARQFSGGSEDTTSGYVVVDARLGYGVGSLGVLDTARLDLRLNNLLNKRYHEHLADGISGQELAMPGRGAVLALSGSF</sequence>
<evidence type="ECO:0000256" key="2">
    <source>
        <dbReference type="ARBA" id="ARBA00008143"/>
    </source>
</evidence>
<comment type="subcellular location">
    <subcellularLocation>
        <location evidence="1 11">Cell outer membrane</location>
        <topology evidence="1 11">Multi-pass membrane protein</topology>
    </subcellularLocation>
</comment>
<dbReference type="InterPro" id="IPR012910">
    <property type="entry name" value="Plug_dom"/>
</dbReference>
<dbReference type="Gene3D" id="2.170.130.10">
    <property type="entry name" value="TonB-dependent receptor, plug domain"/>
    <property type="match status" value="1"/>
</dbReference>
<evidence type="ECO:0000256" key="12">
    <source>
        <dbReference type="RuleBase" id="RU003357"/>
    </source>
</evidence>
<dbReference type="EMBL" id="JACSQG010000005">
    <property type="protein sequence ID" value="MBD7977675.1"/>
    <property type="molecule type" value="Genomic_DNA"/>
</dbReference>
<proteinExistence type="inferred from homology"/>
<feature type="chain" id="PRO_5046462387" evidence="13">
    <location>
        <begin position="23"/>
        <end position="680"/>
    </location>
</feature>
<evidence type="ECO:0000259" key="15">
    <source>
        <dbReference type="Pfam" id="PF07715"/>
    </source>
</evidence>
<name>A0ABR8TPJ0_9PSED</name>
<evidence type="ECO:0000256" key="11">
    <source>
        <dbReference type="PROSITE-ProRule" id="PRU01360"/>
    </source>
</evidence>
<dbReference type="RefSeq" id="WP_251836454.1">
    <property type="nucleotide sequence ID" value="NZ_JACSQG010000005.1"/>
</dbReference>
<evidence type="ECO:0000256" key="13">
    <source>
        <dbReference type="SAM" id="SignalP"/>
    </source>
</evidence>
<keyword evidence="7 12" id="KW-0798">TonB box</keyword>
<dbReference type="CDD" id="cd01347">
    <property type="entry name" value="ligand_gated_channel"/>
    <property type="match status" value="1"/>
</dbReference>
<feature type="domain" description="TonB-dependent receptor plug" evidence="15">
    <location>
        <begin position="60"/>
        <end position="142"/>
    </location>
</feature>
<evidence type="ECO:0000256" key="9">
    <source>
        <dbReference type="ARBA" id="ARBA00023170"/>
    </source>
</evidence>
<dbReference type="Pfam" id="PF07715">
    <property type="entry name" value="Plug"/>
    <property type="match status" value="1"/>
</dbReference>
<dbReference type="InterPro" id="IPR000531">
    <property type="entry name" value="Beta-barrel_TonB"/>
</dbReference>
<protein>
    <submittedName>
        <fullName evidence="16">TonB-dependent receptor</fullName>
    </submittedName>
</protein>
<dbReference type="Proteomes" id="UP000611945">
    <property type="component" value="Unassembled WGS sequence"/>
</dbReference>
<dbReference type="Pfam" id="PF00593">
    <property type="entry name" value="TonB_dep_Rec_b-barrel"/>
    <property type="match status" value="1"/>
</dbReference>
<dbReference type="SUPFAM" id="SSF56935">
    <property type="entry name" value="Porins"/>
    <property type="match status" value="1"/>
</dbReference>
<keyword evidence="6 13" id="KW-0732">Signal</keyword>
<evidence type="ECO:0000313" key="17">
    <source>
        <dbReference type="Proteomes" id="UP000611945"/>
    </source>
</evidence>
<keyword evidence="9 16" id="KW-0675">Receptor</keyword>
<keyword evidence="5 11" id="KW-0812">Transmembrane</keyword>
<dbReference type="InterPro" id="IPR036942">
    <property type="entry name" value="Beta-barrel_TonB_sf"/>
</dbReference>
<comment type="caution">
    <text evidence="16">The sequence shown here is derived from an EMBL/GenBank/DDBJ whole genome shotgun (WGS) entry which is preliminary data.</text>
</comment>
<evidence type="ECO:0000256" key="7">
    <source>
        <dbReference type="ARBA" id="ARBA00023077"/>
    </source>
</evidence>
<evidence type="ECO:0000256" key="1">
    <source>
        <dbReference type="ARBA" id="ARBA00004571"/>
    </source>
</evidence>
<keyword evidence="17" id="KW-1185">Reference proteome</keyword>
<gene>
    <name evidence="16" type="ORF">H9642_10795</name>
</gene>
<evidence type="ECO:0000256" key="3">
    <source>
        <dbReference type="ARBA" id="ARBA00022448"/>
    </source>
</evidence>
<dbReference type="PANTHER" id="PTHR30069">
    <property type="entry name" value="TONB-DEPENDENT OUTER MEMBRANE RECEPTOR"/>
    <property type="match status" value="1"/>
</dbReference>
<organism evidence="16 17">
    <name type="scientific">Serpens gallinarum</name>
    <dbReference type="NCBI Taxonomy" id="2763075"/>
    <lineage>
        <taxon>Bacteria</taxon>
        <taxon>Pseudomonadati</taxon>
        <taxon>Pseudomonadota</taxon>
        <taxon>Gammaproteobacteria</taxon>
        <taxon>Pseudomonadales</taxon>
        <taxon>Pseudomonadaceae</taxon>
        <taxon>Pseudomonas</taxon>
    </lineage>
</organism>
<dbReference type="PANTHER" id="PTHR30069:SF29">
    <property type="entry name" value="HEMOGLOBIN AND HEMOGLOBIN-HAPTOGLOBIN-BINDING PROTEIN 1-RELATED"/>
    <property type="match status" value="1"/>
</dbReference>